<name>A0ABM7F457_9ACTN</name>
<reference evidence="1 2" key="2">
    <citation type="journal article" date="2023" name="ChemBioChem">
        <title>Acyltransferase Domain Exchange between Two Independent Type I Polyketide Synthases in the Same Producer Strain of Macrolide Antibiotics.</title>
        <authorList>
            <person name="Kudo F."/>
            <person name="Kishikawa K."/>
            <person name="Tsuboi K."/>
            <person name="Kido T."/>
            <person name="Usui T."/>
            <person name="Hashimoto J."/>
            <person name="Shin-Ya K."/>
            <person name="Miyanaga A."/>
            <person name="Eguchi T."/>
        </authorList>
    </citation>
    <scope>NUCLEOTIDE SEQUENCE [LARGE SCALE GENOMIC DNA]</scope>
    <source>
        <strain evidence="1 2">A-8890</strain>
    </source>
</reference>
<accession>A0ABM7F457</accession>
<sequence length="153" mass="16862">MLLPGSMCGWEGVNDSSGTLVVEAVSMARPGRCPNCCEQALRAHRPFQRTLNERRFGSRWGHHPAAGEPVLLRPQELLPHDLVERVRGCPRATAVPAPGWRADCGRSRRARRPSRRTVIEEGAAQPEQRTVPLAVPPPAHWPIHKGIPLGELS</sequence>
<dbReference type="Proteomes" id="UP001321542">
    <property type="component" value="Chromosome"/>
</dbReference>
<gene>
    <name evidence="1" type="ORF">SGFS_019100</name>
</gene>
<keyword evidence="2" id="KW-1185">Reference proteome</keyword>
<proteinExistence type="predicted"/>
<evidence type="ECO:0008006" key="3">
    <source>
        <dbReference type="Google" id="ProtNLM"/>
    </source>
</evidence>
<organism evidence="1 2">
    <name type="scientific">Streptomyces graminofaciens</name>
    <dbReference type="NCBI Taxonomy" id="68212"/>
    <lineage>
        <taxon>Bacteria</taxon>
        <taxon>Bacillati</taxon>
        <taxon>Actinomycetota</taxon>
        <taxon>Actinomycetes</taxon>
        <taxon>Kitasatosporales</taxon>
        <taxon>Streptomycetaceae</taxon>
        <taxon>Streptomyces</taxon>
    </lineage>
</organism>
<evidence type="ECO:0000313" key="2">
    <source>
        <dbReference type="Proteomes" id="UP001321542"/>
    </source>
</evidence>
<reference evidence="1 2" key="1">
    <citation type="journal article" date="2010" name="ChemBioChem">
        <title>Cloning and characterization of the biosynthetic gene cluster of 16-membered macrolide antibiotic FD-891: involvement of a dual functional cytochrome P450 monooxygenase catalyzing epoxidation and hydroxylation.</title>
        <authorList>
            <person name="Kudo F."/>
            <person name="Motegi A."/>
            <person name="Mizoue K."/>
            <person name="Eguchi T."/>
        </authorList>
    </citation>
    <scope>NUCLEOTIDE SEQUENCE [LARGE SCALE GENOMIC DNA]</scope>
    <source>
        <strain evidence="1 2">A-8890</strain>
    </source>
</reference>
<protein>
    <recommendedName>
        <fullName evidence="3">Transposase</fullName>
    </recommendedName>
</protein>
<evidence type="ECO:0000313" key="1">
    <source>
        <dbReference type="EMBL" id="BBC30616.1"/>
    </source>
</evidence>
<dbReference type="EMBL" id="AP018448">
    <property type="protein sequence ID" value="BBC30616.1"/>
    <property type="molecule type" value="Genomic_DNA"/>
</dbReference>